<accession>A0ACB9GSB8</accession>
<keyword evidence="2" id="KW-1185">Reference proteome</keyword>
<name>A0ACB9GSB8_9ASTR</name>
<gene>
    <name evidence="1" type="ORF">L1987_39937</name>
</gene>
<dbReference type="Proteomes" id="UP001056120">
    <property type="component" value="Linkage Group LG13"/>
</dbReference>
<sequence>MDRAVVFLLLFSLVFFDKIHTAELDIISDSLFLTDGDTLVSASGIFELGFFQPDNTDNIYLAIWYKKIPVRTVVWVANRDRPLAGASPLMLKIVDPGVLTLFYNTSMIWSTNTTTISRNATATLRDTGNLVLVDQNEKIIWQSFDYPTDTLLPGMKLGRNLVTGMQWHLTSWKSSQDPAPGELTWGPDKLGYPESKLKLGKVVKFRCGPWSNQRFTDIPTFSGNLSFRYEVLITESEVSFAYILDDNSILTLTRLNSLGQLETWNWVEEDKKLHLLFSLPRDTCDAYNTCGAYASCSLTLIQQSCACLDEKRFVPRDEKSWKRGDWSGGCVRRTQLECEKGSDGFIRYSNIKLPDTEYTWFNMSMCLDECEAKCLKNCTCMAYANPQTSLEGRGCMLWFSDLLDIRAFSGGHVAQDIFVRMASSELGLESTFKKKGEANIKIIFPLTVLGVLLIGFFSTWLCGYMAPEYALDGLFSIKSDVFSFGVLVLEIVSGKKNWRNIRPEHHNVLIGHAWTLYNEGRSMELIDASLSESFNPPEVLRSIQLGLLCVQQNARDRPNMSSVVLMLSSEGALQQPKQPAFFMDTESPIADSPSGTHGSINGLTITEIDAR</sequence>
<reference evidence="1 2" key="2">
    <citation type="journal article" date="2022" name="Mol. Ecol. Resour.">
        <title>The genomes of chicory, endive, great burdock and yacon provide insights into Asteraceae paleo-polyploidization history and plant inulin production.</title>
        <authorList>
            <person name="Fan W."/>
            <person name="Wang S."/>
            <person name="Wang H."/>
            <person name="Wang A."/>
            <person name="Jiang F."/>
            <person name="Liu H."/>
            <person name="Zhao H."/>
            <person name="Xu D."/>
            <person name="Zhang Y."/>
        </authorList>
    </citation>
    <scope>NUCLEOTIDE SEQUENCE [LARGE SCALE GENOMIC DNA]</scope>
    <source>
        <strain evidence="2">cv. Yunnan</strain>
        <tissue evidence="1">Leaves</tissue>
    </source>
</reference>
<proteinExistence type="predicted"/>
<protein>
    <submittedName>
        <fullName evidence="1">Uncharacterized protein</fullName>
    </submittedName>
</protein>
<comment type="caution">
    <text evidence="1">The sequence shown here is derived from an EMBL/GenBank/DDBJ whole genome shotgun (WGS) entry which is preliminary data.</text>
</comment>
<evidence type="ECO:0000313" key="2">
    <source>
        <dbReference type="Proteomes" id="UP001056120"/>
    </source>
</evidence>
<evidence type="ECO:0000313" key="1">
    <source>
        <dbReference type="EMBL" id="KAI3786334.1"/>
    </source>
</evidence>
<reference evidence="2" key="1">
    <citation type="journal article" date="2022" name="Mol. Ecol. Resour.">
        <title>The genomes of chicory, endive, great burdock and yacon provide insights into Asteraceae palaeo-polyploidization history and plant inulin production.</title>
        <authorList>
            <person name="Fan W."/>
            <person name="Wang S."/>
            <person name="Wang H."/>
            <person name="Wang A."/>
            <person name="Jiang F."/>
            <person name="Liu H."/>
            <person name="Zhao H."/>
            <person name="Xu D."/>
            <person name="Zhang Y."/>
        </authorList>
    </citation>
    <scope>NUCLEOTIDE SEQUENCE [LARGE SCALE GENOMIC DNA]</scope>
    <source>
        <strain evidence="2">cv. Yunnan</strain>
    </source>
</reference>
<organism evidence="1 2">
    <name type="scientific">Smallanthus sonchifolius</name>
    <dbReference type="NCBI Taxonomy" id="185202"/>
    <lineage>
        <taxon>Eukaryota</taxon>
        <taxon>Viridiplantae</taxon>
        <taxon>Streptophyta</taxon>
        <taxon>Embryophyta</taxon>
        <taxon>Tracheophyta</taxon>
        <taxon>Spermatophyta</taxon>
        <taxon>Magnoliopsida</taxon>
        <taxon>eudicotyledons</taxon>
        <taxon>Gunneridae</taxon>
        <taxon>Pentapetalae</taxon>
        <taxon>asterids</taxon>
        <taxon>campanulids</taxon>
        <taxon>Asterales</taxon>
        <taxon>Asteraceae</taxon>
        <taxon>Asteroideae</taxon>
        <taxon>Heliantheae alliance</taxon>
        <taxon>Millerieae</taxon>
        <taxon>Smallanthus</taxon>
    </lineage>
</organism>
<dbReference type="EMBL" id="CM042030">
    <property type="protein sequence ID" value="KAI3786334.1"/>
    <property type="molecule type" value="Genomic_DNA"/>
</dbReference>